<proteinExistence type="predicted"/>
<evidence type="ECO:0000256" key="1">
    <source>
        <dbReference type="SAM" id="MobiDB-lite"/>
    </source>
</evidence>
<accession>A0ABR2QUB6</accession>
<protein>
    <submittedName>
        <fullName evidence="2">Uncharacterized protein</fullName>
    </submittedName>
</protein>
<feature type="region of interest" description="Disordered" evidence="1">
    <location>
        <begin position="1"/>
        <end position="30"/>
    </location>
</feature>
<organism evidence="2 3">
    <name type="scientific">Hibiscus sabdariffa</name>
    <name type="common">roselle</name>
    <dbReference type="NCBI Taxonomy" id="183260"/>
    <lineage>
        <taxon>Eukaryota</taxon>
        <taxon>Viridiplantae</taxon>
        <taxon>Streptophyta</taxon>
        <taxon>Embryophyta</taxon>
        <taxon>Tracheophyta</taxon>
        <taxon>Spermatophyta</taxon>
        <taxon>Magnoliopsida</taxon>
        <taxon>eudicotyledons</taxon>
        <taxon>Gunneridae</taxon>
        <taxon>Pentapetalae</taxon>
        <taxon>rosids</taxon>
        <taxon>malvids</taxon>
        <taxon>Malvales</taxon>
        <taxon>Malvaceae</taxon>
        <taxon>Malvoideae</taxon>
        <taxon>Hibiscus</taxon>
    </lineage>
</organism>
<reference evidence="2 3" key="1">
    <citation type="journal article" date="2024" name="G3 (Bethesda)">
        <title>Genome assembly of Hibiscus sabdariffa L. provides insights into metabolisms of medicinal natural products.</title>
        <authorList>
            <person name="Kim T."/>
        </authorList>
    </citation>
    <scope>NUCLEOTIDE SEQUENCE [LARGE SCALE GENOMIC DNA]</scope>
    <source>
        <strain evidence="2">TK-2024</strain>
        <tissue evidence="2">Old leaves</tissue>
    </source>
</reference>
<dbReference type="EMBL" id="JBBPBN010000031">
    <property type="protein sequence ID" value="KAK9004259.1"/>
    <property type="molecule type" value="Genomic_DNA"/>
</dbReference>
<feature type="compositionally biased region" description="Basic residues" evidence="1">
    <location>
        <begin position="1"/>
        <end position="11"/>
    </location>
</feature>
<keyword evidence="3" id="KW-1185">Reference proteome</keyword>
<evidence type="ECO:0000313" key="2">
    <source>
        <dbReference type="EMBL" id="KAK9004259.1"/>
    </source>
</evidence>
<dbReference type="Proteomes" id="UP001396334">
    <property type="component" value="Unassembled WGS sequence"/>
</dbReference>
<gene>
    <name evidence="2" type="ORF">V6N11_002065</name>
</gene>
<sequence length="88" mass="9924">MQVAPRKKRVNQPHGLKDTTKEGNSGLNGFNGSRFEVLSEGEIDVINVSQVDDLKWLEKDDERRYLAKGKAVDKGGIKVRVKIMDQQN</sequence>
<evidence type="ECO:0000313" key="3">
    <source>
        <dbReference type="Proteomes" id="UP001396334"/>
    </source>
</evidence>
<name>A0ABR2QUB6_9ROSI</name>
<comment type="caution">
    <text evidence="2">The sequence shown here is derived from an EMBL/GenBank/DDBJ whole genome shotgun (WGS) entry which is preliminary data.</text>
</comment>